<dbReference type="GO" id="GO:0051301">
    <property type="term" value="P:cell division"/>
    <property type="evidence" value="ECO:0007669"/>
    <property type="project" value="UniProtKB-KW"/>
</dbReference>
<proteinExistence type="predicted"/>
<feature type="region of interest" description="Disordered" evidence="7">
    <location>
        <begin position="1062"/>
        <end position="1081"/>
    </location>
</feature>
<dbReference type="InterPro" id="IPR039776">
    <property type="entry name" value="Pds5"/>
</dbReference>
<feature type="region of interest" description="Disordered" evidence="7">
    <location>
        <begin position="1297"/>
        <end position="1323"/>
    </location>
</feature>
<evidence type="ECO:0000256" key="7">
    <source>
        <dbReference type="SAM" id="MobiDB-lite"/>
    </source>
</evidence>
<evidence type="ECO:0000256" key="4">
    <source>
        <dbReference type="ARBA" id="ARBA00022776"/>
    </source>
</evidence>
<dbReference type="Gene3D" id="1.25.10.10">
    <property type="entry name" value="Leucine-rich Repeat Variant"/>
    <property type="match status" value="2"/>
</dbReference>
<keyword evidence="5" id="KW-0539">Nucleus</keyword>
<dbReference type="Pfam" id="PF20168">
    <property type="entry name" value="PDS5"/>
    <property type="match status" value="1"/>
</dbReference>
<dbReference type="GO" id="GO:0006281">
    <property type="term" value="P:DNA repair"/>
    <property type="evidence" value="ECO:0007669"/>
    <property type="project" value="TreeGrafter"/>
</dbReference>
<feature type="compositionally biased region" description="Acidic residues" evidence="7">
    <location>
        <begin position="1262"/>
        <end position="1272"/>
    </location>
</feature>
<dbReference type="Proteomes" id="UP000261540">
    <property type="component" value="Unplaced"/>
</dbReference>
<evidence type="ECO:0000256" key="2">
    <source>
        <dbReference type="ARBA" id="ARBA00022618"/>
    </source>
</evidence>
<dbReference type="InterPro" id="IPR016024">
    <property type="entry name" value="ARM-type_fold"/>
</dbReference>
<dbReference type="CDD" id="cd19953">
    <property type="entry name" value="PDS5"/>
    <property type="match status" value="1"/>
</dbReference>
<evidence type="ECO:0000256" key="1">
    <source>
        <dbReference type="ARBA" id="ARBA00004123"/>
    </source>
</evidence>
<dbReference type="Ensembl" id="ENSPKIT00000038258.1">
    <property type="protein sequence ID" value="ENSPKIP00000013828.1"/>
    <property type="gene ID" value="ENSPKIG00000001108.1"/>
</dbReference>
<dbReference type="InterPro" id="IPR011989">
    <property type="entry name" value="ARM-like"/>
</dbReference>
<keyword evidence="2" id="KW-0132">Cell division</keyword>
<dbReference type="PANTHER" id="PTHR12663:SF1">
    <property type="entry name" value="SISTER CHROMATID COHESION PROTEIN PDS5 HOMOLOG B"/>
    <property type="match status" value="1"/>
</dbReference>
<keyword evidence="3" id="KW-0677">Repeat</keyword>
<dbReference type="GO" id="GO:0000785">
    <property type="term" value="C:chromatin"/>
    <property type="evidence" value="ECO:0007669"/>
    <property type="project" value="TreeGrafter"/>
</dbReference>
<evidence type="ECO:0000313" key="9">
    <source>
        <dbReference type="Proteomes" id="UP000261540"/>
    </source>
</evidence>
<evidence type="ECO:0000256" key="3">
    <source>
        <dbReference type="ARBA" id="ARBA00022737"/>
    </source>
</evidence>
<dbReference type="GeneTree" id="ENSGT00940000157257"/>
<dbReference type="STRING" id="1676925.ENSPKIP00000013828"/>
<comment type="subcellular location">
    <subcellularLocation>
        <location evidence="1">Nucleus</location>
    </subcellularLocation>
</comment>
<keyword evidence="9" id="KW-1185">Reference proteome</keyword>
<evidence type="ECO:0000256" key="5">
    <source>
        <dbReference type="ARBA" id="ARBA00023242"/>
    </source>
</evidence>
<reference evidence="8" key="1">
    <citation type="submission" date="2025-08" db="UniProtKB">
        <authorList>
            <consortium name="Ensembl"/>
        </authorList>
    </citation>
    <scope>IDENTIFICATION</scope>
</reference>
<dbReference type="SUPFAM" id="SSF48371">
    <property type="entry name" value="ARM repeat"/>
    <property type="match status" value="1"/>
</dbReference>
<accession>A0A3B3R622</accession>
<name>A0A3B3R622_9TELE</name>
<sequence length="1323" mass="149677">MVVKTFIDTGQDSEEEKERYLQLAFHLASDFLLKHPDKDVRLLVACGLADIFRIYRPDARYTSPEKLKDIFMFITQQLTGLEDTKSVQFNQYFYLLENIAWAKSYNICFELEDSNEIFTQLYKTLFQVINNSHEQKVQIHMVEVMRSIICDGDTVSQELLDTVLVNLVPGRKKLHKQPYELAKALLKRTAQAIEPCITNFFTRVLMLGEPSVSHLSEHVLDLILELYSIDSRLIFPVLPQLELKLKSCDSDQRLQVVKLLTKMFGAKESELATQNKSLWQFFLGRFNDIHVPVRLECVEFASLCLINHPDLAKDLTDHLRGRSHDPEEAIRHNVIVSIVTAAKKDLALVNDHLLSFVRERTLDKKWRVRKEAMMGLAQIYRKYALQGEAGREAVERISWIKNKLLHIYYQKSMEDRVLVEQIFAQYMVPHSLEITEKMKCLYYLYAALDVNAVKALNEMWKCQSVLRRHVKDLLDLLDKPKSETCSKAVFFKVMVITRNLPALGRTKDFVKKLAQLLEEDVKIRKQLETVVSPCCSRQQAEGCVRDISKALEHPAQYSSPFAEMVTFLLGRIAPVHIDAESISALIKQVNRSIHGTADDEDEGVSTEQAVRGGLQLLKVLSFTHSMSFHSAETFESLLDCMKMGDEMVAEAALQIFRNTGGGIEESFPHLKQALLPLLQQKAMKGLPRQAKLAVHCIHTIFSNRDAQFAQIFEPLHQALDAGSPEQLITPLITLGHLAMLDPGQFSSSLRSLVANFVIKELLMNDRIPGKKAAKLRPAHDELSPLTLAKIQGIKLMVRWLLGMKNDQSEWANSILKVLMAVMKGGGDLTGVGRLRKLDMSRLRLAAGCGVLKLAQEPCYQEIVTREQYRLCALLINDECVQVRQAFTQKLHSALRRLRLPLQYMAIFALCAKDPVREHQAHARQCFLRNVHVRRQYLRQHAPLSGKLHSLLPEYVVPYTIYLLAHDPDYVTAQDTKQLKGIRECLRFVFEILMVKKENNSLTFIRKLVENIKWAKWGQTPDDPKTNEKLHTVCNVAMSIISRSNTYSQEVAKGPALPARNFRHADTNISSTKSHPPPEMKSFINLGKPRTASILGAVNKTVPATAKQPHTKPPWTETVCSDSSLGWHQTWVKHCEYNEVSSVKTSLVPGTQSNWRARDDSVLLRGGEKLQCLKRRAATGEGDKNVGWTLRPKCVHRRAVSAGVTDSRFQAGEVQATSAALEPGEEQNSPAKRGRRGHTPGAASLRCGALTEMGHKKPSPLTEVEEDDDDEELPPAQTRCSGRFKTAGGEEINFGYARSMDDDNEEAGCSIPKIQETPGRRDRS</sequence>
<protein>
    <submittedName>
        <fullName evidence="8">PDS5 cohesin associated factor B</fullName>
    </submittedName>
</protein>
<dbReference type="PANTHER" id="PTHR12663">
    <property type="entry name" value="ANDROGEN INDUCED INHIBITOR OF PROLIFERATION AS3 / PDS5-RELATED"/>
    <property type="match status" value="1"/>
</dbReference>
<evidence type="ECO:0000256" key="6">
    <source>
        <dbReference type="ARBA" id="ARBA00023306"/>
    </source>
</evidence>
<dbReference type="GO" id="GO:0007064">
    <property type="term" value="P:mitotic sister chromatid cohesion"/>
    <property type="evidence" value="ECO:0007669"/>
    <property type="project" value="InterPro"/>
</dbReference>
<keyword evidence="6" id="KW-0131">Cell cycle</keyword>
<keyword evidence="4" id="KW-0498">Mitosis</keyword>
<reference evidence="8" key="2">
    <citation type="submission" date="2025-09" db="UniProtKB">
        <authorList>
            <consortium name="Ensembl"/>
        </authorList>
    </citation>
    <scope>IDENTIFICATION</scope>
</reference>
<organism evidence="8 9">
    <name type="scientific">Paramormyrops kingsleyae</name>
    <dbReference type="NCBI Taxonomy" id="1676925"/>
    <lineage>
        <taxon>Eukaryota</taxon>
        <taxon>Metazoa</taxon>
        <taxon>Chordata</taxon>
        <taxon>Craniata</taxon>
        <taxon>Vertebrata</taxon>
        <taxon>Euteleostomi</taxon>
        <taxon>Actinopterygii</taxon>
        <taxon>Neopterygii</taxon>
        <taxon>Teleostei</taxon>
        <taxon>Osteoglossocephala</taxon>
        <taxon>Osteoglossomorpha</taxon>
        <taxon>Osteoglossiformes</taxon>
        <taxon>Mormyridae</taxon>
        <taxon>Paramormyrops</taxon>
    </lineage>
</organism>
<evidence type="ECO:0000313" key="8">
    <source>
        <dbReference type="Ensembl" id="ENSPKIP00000013828.1"/>
    </source>
</evidence>
<dbReference type="GO" id="GO:0005634">
    <property type="term" value="C:nucleus"/>
    <property type="evidence" value="ECO:0007669"/>
    <property type="project" value="UniProtKB-SubCell"/>
</dbReference>
<feature type="region of interest" description="Disordered" evidence="7">
    <location>
        <begin position="1217"/>
        <end position="1285"/>
    </location>
</feature>